<evidence type="ECO:0000313" key="2">
    <source>
        <dbReference type="EMBL" id="KHG13068.1"/>
    </source>
</evidence>
<protein>
    <submittedName>
        <fullName evidence="2">Exodeoxyribonuclease V beta chain</fullName>
    </submittedName>
</protein>
<gene>
    <name evidence="2" type="ORF">F383_19460</name>
</gene>
<keyword evidence="3" id="KW-1185">Reference proteome</keyword>
<dbReference type="EMBL" id="KN398821">
    <property type="protein sequence ID" value="KHG13068.1"/>
    <property type="molecule type" value="Genomic_DNA"/>
</dbReference>
<evidence type="ECO:0000313" key="3">
    <source>
        <dbReference type="Proteomes" id="UP000032142"/>
    </source>
</evidence>
<sequence>MATAPCAHAPPYMAVGRPKILPLAAETQVITRSLAEIKGTFVWCLRREERARAGLGIGLSLADGSVYLGYRTALGFWVVTVGLLGRVTVCWVTGLVMGRFKPGTG</sequence>
<dbReference type="AlphaFoldDB" id="A0A0B0NER0"/>
<feature type="transmembrane region" description="Helical" evidence="1">
    <location>
        <begin position="76"/>
        <end position="97"/>
    </location>
</feature>
<accession>A0A0B0NER0</accession>
<keyword evidence="1" id="KW-1133">Transmembrane helix</keyword>
<reference evidence="3" key="1">
    <citation type="submission" date="2014-09" db="EMBL/GenBank/DDBJ databases">
        <authorList>
            <person name="Mudge J."/>
            <person name="Ramaraj T."/>
            <person name="Lindquist I.E."/>
            <person name="Bharti A.K."/>
            <person name="Sundararajan A."/>
            <person name="Cameron C.T."/>
            <person name="Woodward J.E."/>
            <person name="May G.D."/>
            <person name="Brubaker C."/>
            <person name="Broadhvest J."/>
            <person name="Wilkins T.A."/>
        </authorList>
    </citation>
    <scope>NUCLEOTIDE SEQUENCE</scope>
    <source>
        <strain evidence="3">cv. AKA8401</strain>
    </source>
</reference>
<name>A0A0B0NER0_GOSAR</name>
<evidence type="ECO:0000256" key="1">
    <source>
        <dbReference type="SAM" id="Phobius"/>
    </source>
</evidence>
<keyword evidence="1" id="KW-0472">Membrane</keyword>
<organism evidence="2 3">
    <name type="scientific">Gossypium arboreum</name>
    <name type="common">Tree cotton</name>
    <name type="synonym">Gossypium nanking</name>
    <dbReference type="NCBI Taxonomy" id="29729"/>
    <lineage>
        <taxon>Eukaryota</taxon>
        <taxon>Viridiplantae</taxon>
        <taxon>Streptophyta</taxon>
        <taxon>Embryophyta</taxon>
        <taxon>Tracheophyta</taxon>
        <taxon>Spermatophyta</taxon>
        <taxon>Magnoliopsida</taxon>
        <taxon>eudicotyledons</taxon>
        <taxon>Gunneridae</taxon>
        <taxon>Pentapetalae</taxon>
        <taxon>rosids</taxon>
        <taxon>malvids</taxon>
        <taxon>Malvales</taxon>
        <taxon>Malvaceae</taxon>
        <taxon>Malvoideae</taxon>
        <taxon>Gossypium</taxon>
    </lineage>
</organism>
<keyword evidence="1" id="KW-0812">Transmembrane</keyword>
<proteinExistence type="predicted"/>
<dbReference type="Proteomes" id="UP000032142">
    <property type="component" value="Unassembled WGS sequence"/>
</dbReference>